<feature type="compositionally biased region" description="Low complexity" evidence="1">
    <location>
        <begin position="150"/>
        <end position="180"/>
    </location>
</feature>
<evidence type="ECO:0000313" key="3">
    <source>
        <dbReference type="EMBL" id="VYT13356.1"/>
    </source>
</evidence>
<feature type="transmembrane region" description="Helical" evidence="2">
    <location>
        <begin position="45"/>
        <end position="67"/>
    </location>
</feature>
<gene>
    <name evidence="3" type="ORF">AOLFYP35_01667</name>
</gene>
<protein>
    <submittedName>
        <fullName evidence="3">Uncharacterized protein</fullName>
    </submittedName>
</protein>
<name>A0A6N2UD02_9ACTO</name>
<feature type="compositionally biased region" description="Low complexity" evidence="1">
    <location>
        <begin position="187"/>
        <end position="196"/>
    </location>
</feature>
<dbReference type="EMBL" id="CACRSM010000003">
    <property type="protein sequence ID" value="VYT13356.1"/>
    <property type="molecule type" value="Genomic_DNA"/>
</dbReference>
<keyword evidence="2" id="KW-1133">Transmembrane helix</keyword>
<sequence>MLRRLTDAIVCAVLLVLDILAWLIVSTFSSLDRSEPGRIASVSLSALIIVAAPALATCMVAAIARLVTRTSARVFYSWSLFVSAVAGVFSYLTAMVSSFQGMEVGLRWMACFFAVQAIVSLILLIVGLTGGIPRTAEEARALHHATHPVASSSTQKKSSSASSTSSDEAATSASAKTPASIGTASPTAGKTATTAQGGEGTHASTSSATEKETH</sequence>
<organism evidence="3">
    <name type="scientific">Schaalia odontolytica</name>
    <dbReference type="NCBI Taxonomy" id="1660"/>
    <lineage>
        <taxon>Bacteria</taxon>
        <taxon>Bacillati</taxon>
        <taxon>Actinomycetota</taxon>
        <taxon>Actinomycetes</taxon>
        <taxon>Actinomycetales</taxon>
        <taxon>Actinomycetaceae</taxon>
        <taxon>Schaalia</taxon>
    </lineage>
</organism>
<keyword evidence="2" id="KW-0472">Membrane</keyword>
<evidence type="ECO:0000256" key="1">
    <source>
        <dbReference type="SAM" id="MobiDB-lite"/>
    </source>
</evidence>
<keyword evidence="2" id="KW-0812">Transmembrane</keyword>
<feature type="region of interest" description="Disordered" evidence="1">
    <location>
        <begin position="143"/>
        <end position="214"/>
    </location>
</feature>
<feature type="transmembrane region" description="Helical" evidence="2">
    <location>
        <begin position="106"/>
        <end position="128"/>
    </location>
</feature>
<proteinExistence type="predicted"/>
<evidence type="ECO:0000256" key="2">
    <source>
        <dbReference type="SAM" id="Phobius"/>
    </source>
</evidence>
<accession>A0A6N2UD02</accession>
<reference evidence="3" key="1">
    <citation type="submission" date="2019-11" db="EMBL/GenBank/DDBJ databases">
        <authorList>
            <person name="Feng L."/>
        </authorList>
    </citation>
    <scope>NUCLEOTIDE SEQUENCE</scope>
    <source>
        <strain evidence="3">AodontolyticusLFYP35</strain>
    </source>
</reference>
<feature type="transmembrane region" description="Helical" evidence="2">
    <location>
        <begin position="74"/>
        <end position="94"/>
    </location>
</feature>
<dbReference type="AlphaFoldDB" id="A0A6N2UD02"/>
<feature type="transmembrane region" description="Helical" evidence="2">
    <location>
        <begin position="7"/>
        <end position="25"/>
    </location>
</feature>